<organism evidence="1 3">
    <name type="scientific">Armillaria gallica</name>
    <name type="common">Bulbous honey fungus</name>
    <name type="synonym">Armillaria bulbosa</name>
    <dbReference type="NCBI Taxonomy" id="47427"/>
    <lineage>
        <taxon>Eukaryota</taxon>
        <taxon>Fungi</taxon>
        <taxon>Dikarya</taxon>
        <taxon>Basidiomycota</taxon>
        <taxon>Agaricomycotina</taxon>
        <taxon>Agaricomycetes</taxon>
        <taxon>Agaricomycetidae</taxon>
        <taxon>Agaricales</taxon>
        <taxon>Marasmiineae</taxon>
        <taxon>Physalacriaceae</taxon>
        <taxon>Armillaria</taxon>
    </lineage>
</organism>
<accession>A0A2H3C7R5</accession>
<reference evidence="3" key="1">
    <citation type="journal article" date="2017" name="Nat. Ecol. Evol.">
        <title>Genome expansion and lineage-specific genetic innovations in the forest pathogenic fungi Armillaria.</title>
        <authorList>
            <person name="Sipos G."/>
            <person name="Prasanna A.N."/>
            <person name="Walter M.C."/>
            <person name="O'Connor E."/>
            <person name="Balint B."/>
            <person name="Krizsan K."/>
            <person name="Kiss B."/>
            <person name="Hess J."/>
            <person name="Varga T."/>
            <person name="Slot J."/>
            <person name="Riley R."/>
            <person name="Boka B."/>
            <person name="Rigling D."/>
            <person name="Barry K."/>
            <person name="Lee J."/>
            <person name="Mihaltcheva S."/>
            <person name="LaButti K."/>
            <person name="Lipzen A."/>
            <person name="Waldron R."/>
            <person name="Moloney N.M."/>
            <person name="Sperisen C."/>
            <person name="Kredics L."/>
            <person name="Vagvoelgyi C."/>
            <person name="Patrignani A."/>
            <person name="Fitzpatrick D."/>
            <person name="Nagy I."/>
            <person name="Doyle S."/>
            <person name="Anderson J.B."/>
            <person name="Grigoriev I.V."/>
            <person name="Gueldener U."/>
            <person name="Muensterkoetter M."/>
            <person name="Nagy L.G."/>
        </authorList>
    </citation>
    <scope>NUCLEOTIDE SEQUENCE [LARGE SCALE GENOMIC DNA]</scope>
    <source>
        <strain evidence="3">Ar21-2</strain>
    </source>
</reference>
<dbReference type="EMBL" id="KZ293820">
    <property type="protein sequence ID" value="PBK79105.1"/>
    <property type="molecule type" value="Genomic_DNA"/>
</dbReference>
<keyword evidence="3" id="KW-1185">Reference proteome</keyword>
<evidence type="ECO:0000313" key="3">
    <source>
        <dbReference type="Proteomes" id="UP000217790"/>
    </source>
</evidence>
<gene>
    <name evidence="2" type="ORF">ARMGADRAFT_1105667</name>
    <name evidence="1" type="ORF">ARMGADRAFT_1105671</name>
</gene>
<dbReference type="AlphaFoldDB" id="A0A2H3C7R5"/>
<name>A0A2H3C7R5_ARMGA</name>
<protein>
    <submittedName>
        <fullName evidence="1">Uncharacterized protein</fullName>
    </submittedName>
</protein>
<evidence type="ECO:0000313" key="2">
    <source>
        <dbReference type="EMBL" id="PBK79106.1"/>
    </source>
</evidence>
<dbReference type="STRING" id="47427.A0A2H3C7R5"/>
<dbReference type="EMBL" id="KZ293819">
    <property type="protein sequence ID" value="PBK79106.1"/>
    <property type="molecule type" value="Genomic_DNA"/>
</dbReference>
<dbReference type="InParanoid" id="A0A2H3C7R5"/>
<proteinExistence type="predicted"/>
<evidence type="ECO:0000313" key="1">
    <source>
        <dbReference type="EMBL" id="PBK79105.1"/>
    </source>
</evidence>
<reference evidence="1" key="2">
    <citation type="journal article" date="2017" name="Nat. Ecol. Evol.">
        <title>Lineage-specific genetic innovations streamline the genomes of Armillaria species to pathogenesis.</title>
        <authorList>
            <consortium name="DOE Joint Genome Institute"/>
            <person name="Sipos G."/>
            <person name="Prasanna A.N."/>
            <person name="Walter M.C."/>
            <person name="O'Connor E."/>
            <person name="Balint B."/>
            <person name="Krizsan K."/>
            <person name="Kiss B."/>
            <person name="Hess J."/>
            <person name="Varga T."/>
            <person name="Slot J."/>
            <person name="Riley R."/>
            <person name="Boka B."/>
            <person name="Rigling D."/>
            <person name="Barry K."/>
            <person name="Lee J."/>
            <person name="Mihaltcheva S."/>
            <person name="LaButti K."/>
            <person name="Lipzen A."/>
            <person name="Waldron R."/>
            <person name="Moloney N.M."/>
            <person name="Sperisen C."/>
            <person name="Kredics L."/>
            <person name="Vagvolgyi C."/>
            <person name="Patrignani A."/>
            <person name="Fitzpatrick D."/>
            <person name="Nagy I."/>
            <person name="Doyle S."/>
            <person name="Anderson J."/>
            <person name="Grigoriev I.V."/>
            <person name="Guldener U."/>
            <person name="Munsterkotter M."/>
            <person name="Nagy L.G."/>
        </authorList>
    </citation>
    <scope>NUCLEOTIDE SEQUENCE [LARGE SCALE GENOMIC DNA]</scope>
    <source>
        <strain evidence="1">Ar21-2</strain>
    </source>
</reference>
<sequence>MNPSNSRKCVSSLPSLKTATENVVDRGEGKGGFEDAVMARKTLGNLTMGGVQGIKGWRMMHISPPSLLISIDSSTSASSATGTMGKGERPNFERVLAPLGGSKRVSGDESDDGGMGVIAANDYMNTTMRHIRLPSSFFFALIWL</sequence>
<dbReference type="Proteomes" id="UP000217790">
    <property type="component" value="Unassembled WGS sequence"/>
</dbReference>